<dbReference type="Proteomes" id="UP000509441">
    <property type="component" value="Chromosome"/>
</dbReference>
<accession>A0A7D5M5D4</accession>
<reference evidence="1 2" key="1">
    <citation type="submission" date="2018-02" db="EMBL/GenBank/DDBJ databases">
        <title>Complete genome of Nitrosopumilus oxyclinae HCE1.</title>
        <authorList>
            <person name="Qin W."/>
            <person name="Zheng Y."/>
            <person name="Stahl D.A."/>
        </authorList>
    </citation>
    <scope>NUCLEOTIDE SEQUENCE [LARGE SCALE GENOMIC DNA]</scope>
    <source>
        <strain evidence="1 2">HCE1</strain>
    </source>
</reference>
<keyword evidence="2" id="KW-1185">Reference proteome</keyword>
<evidence type="ECO:0000313" key="1">
    <source>
        <dbReference type="EMBL" id="QLH04728.1"/>
    </source>
</evidence>
<sequence length="59" mass="7203">MRKIEIDVKDKDYLDFLSVCINEELSVEAKLKNIIKYHIITYRNMKKIRNQKLFSDRIK</sequence>
<evidence type="ECO:0000313" key="2">
    <source>
        <dbReference type="Proteomes" id="UP000509441"/>
    </source>
</evidence>
<dbReference type="KEGG" id="nox:C5F49_04930"/>
<name>A0A7D5M5D4_9ARCH</name>
<proteinExistence type="predicted"/>
<dbReference type="EMBL" id="CP026994">
    <property type="protein sequence ID" value="QLH04728.1"/>
    <property type="molecule type" value="Genomic_DNA"/>
</dbReference>
<dbReference type="AlphaFoldDB" id="A0A7D5M5D4"/>
<gene>
    <name evidence="1" type="ORF">C5F49_04930</name>
</gene>
<organism evidence="1 2">
    <name type="scientific">Nitrosopumilus oxyclinae</name>
    <dbReference type="NCBI Taxonomy" id="1959104"/>
    <lineage>
        <taxon>Archaea</taxon>
        <taxon>Nitrososphaerota</taxon>
        <taxon>Nitrososphaeria</taxon>
        <taxon>Nitrosopumilales</taxon>
        <taxon>Nitrosopumilaceae</taxon>
        <taxon>Nitrosopumilus</taxon>
    </lineage>
</organism>
<protein>
    <submittedName>
        <fullName evidence="1">Uncharacterized protein</fullName>
    </submittedName>
</protein>